<evidence type="ECO:0000256" key="8">
    <source>
        <dbReference type="ARBA" id="ARBA00022842"/>
    </source>
</evidence>
<keyword evidence="3" id="KW-0963">Cytoplasm</keyword>
<dbReference type="InterPro" id="IPR011712">
    <property type="entry name" value="Sig_transdc_His_kin_sub3_dim/P"/>
</dbReference>
<feature type="compositionally biased region" description="Basic and acidic residues" evidence="11">
    <location>
        <begin position="24"/>
        <end position="36"/>
    </location>
</feature>
<evidence type="ECO:0000259" key="13">
    <source>
        <dbReference type="SMART" id="SM00387"/>
    </source>
</evidence>
<dbReference type="Pfam" id="PF07730">
    <property type="entry name" value="HisKA_3"/>
    <property type="match status" value="1"/>
</dbReference>
<keyword evidence="6" id="KW-0479">Metal-binding</keyword>
<dbReference type="Pfam" id="PF01590">
    <property type="entry name" value="GAF"/>
    <property type="match status" value="1"/>
</dbReference>
<keyword evidence="4" id="KW-0597">Phosphoprotein</keyword>
<dbReference type="GO" id="GO:0016020">
    <property type="term" value="C:membrane"/>
    <property type="evidence" value="ECO:0007669"/>
    <property type="project" value="InterPro"/>
</dbReference>
<dbReference type="SMART" id="SM00065">
    <property type="entry name" value="GAF"/>
    <property type="match status" value="2"/>
</dbReference>
<comment type="cofactor">
    <cofactor evidence="2">
        <name>heme</name>
        <dbReference type="ChEBI" id="CHEBI:30413"/>
    </cofactor>
</comment>
<dbReference type="Gene3D" id="1.20.5.1930">
    <property type="match status" value="1"/>
</dbReference>
<dbReference type="Pfam" id="PF13185">
    <property type="entry name" value="GAF_2"/>
    <property type="match status" value="1"/>
</dbReference>
<dbReference type="GO" id="GO:0070483">
    <property type="term" value="P:detection of hypoxia"/>
    <property type="evidence" value="ECO:0007669"/>
    <property type="project" value="UniProtKB-ARBA"/>
</dbReference>
<dbReference type="GO" id="GO:0020037">
    <property type="term" value="F:heme binding"/>
    <property type="evidence" value="ECO:0007669"/>
    <property type="project" value="UniProtKB-ARBA"/>
</dbReference>
<dbReference type="PANTHER" id="PTHR24421:SF56">
    <property type="entry name" value="OXYGEN SENSOR HISTIDINE KINASE RESPONSE REGULATOR DOST"/>
    <property type="match status" value="1"/>
</dbReference>
<keyword evidence="9" id="KW-0408">Iron</keyword>
<feature type="domain" description="GAF" evidence="12">
    <location>
        <begin position="257"/>
        <end position="410"/>
    </location>
</feature>
<keyword evidence="10" id="KW-0902">Two-component regulatory system</keyword>
<dbReference type="InterPro" id="IPR036890">
    <property type="entry name" value="HATPase_C_sf"/>
</dbReference>
<feature type="region of interest" description="Disordered" evidence="11">
    <location>
        <begin position="17"/>
        <end position="46"/>
    </location>
</feature>
<feature type="domain" description="Histidine kinase/HSP90-like ATPase" evidence="13">
    <location>
        <begin position="521"/>
        <end position="612"/>
    </location>
</feature>
<dbReference type="GO" id="GO:0070025">
    <property type="term" value="F:carbon monoxide binding"/>
    <property type="evidence" value="ECO:0007669"/>
    <property type="project" value="UniProtKB-ARBA"/>
</dbReference>
<evidence type="ECO:0000256" key="1">
    <source>
        <dbReference type="ARBA" id="ARBA00001946"/>
    </source>
</evidence>
<dbReference type="CDD" id="cd16917">
    <property type="entry name" value="HATPase_UhpB-NarQ-NarX-like"/>
    <property type="match status" value="1"/>
</dbReference>
<dbReference type="Gene3D" id="3.30.450.40">
    <property type="match status" value="2"/>
</dbReference>
<dbReference type="GO" id="GO:0000287">
    <property type="term" value="F:magnesium ion binding"/>
    <property type="evidence" value="ECO:0007669"/>
    <property type="project" value="UniProtKB-ARBA"/>
</dbReference>
<comment type="caution">
    <text evidence="14">The sequence shown here is derived from an EMBL/GenBank/DDBJ whole genome shotgun (WGS) entry which is preliminary data.</text>
</comment>
<dbReference type="GO" id="GO:0019825">
    <property type="term" value="F:oxygen binding"/>
    <property type="evidence" value="ECO:0007669"/>
    <property type="project" value="UniProtKB-ARBA"/>
</dbReference>
<evidence type="ECO:0000256" key="10">
    <source>
        <dbReference type="ARBA" id="ARBA00023012"/>
    </source>
</evidence>
<evidence type="ECO:0000256" key="9">
    <source>
        <dbReference type="ARBA" id="ARBA00023004"/>
    </source>
</evidence>
<evidence type="ECO:0000256" key="4">
    <source>
        <dbReference type="ARBA" id="ARBA00022553"/>
    </source>
</evidence>
<keyword evidence="8" id="KW-0460">Magnesium</keyword>
<dbReference type="GO" id="GO:0070026">
    <property type="term" value="F:nitric oxide binding"/>
    <property type="evidence" value="ECO:0007669"/>
    <property type="project" value="UniProtKB-ARBA"/>
</dbReference>
<dbReference type="InterPro" id="IPR003018">
    <property type="entry name" value="GAF"/>
</dbReference>
<proteinExistence type="predicted"/>
<dbReference type="GO" id="GO:0000155">
    <property type="term" value="F:phosphorelay sensor kinase activity"/>
    <property type="evidence" value="ECO:0007669"/>
    <property type="project" value="InterPro"/>
</dbReference>
<gene>
    <name evidence="14" type="ORF">GTS_06890</name>
</gene>
<name>A0A4D4J3I8_9PSEU</name>
<dbReference type="GO" id="GO:0019826">
    <property type="term" value="F:oxygen sensor activity"/>
    <property type="evidence" value="ECO:0007669"/>
    <property type="project" value="UniProtKB-ARBA"/>
</dbReference>
<dbReference type="InterPro" id="IPR003594">
    <property type="entry name" value="HATPase_dom"/>
</dbReference>
<dbReference type="EMBL" id="BJFL01000002">
    <property type="protein sequence ID" value="GDY29056.1"/>
    <property type="molecule type" value="Genomic_DNA"/>
</dbReference>
<sequence>MRTLRHRLGVRVAVRSGDVSCHGGPRDHPGRTEPRGGEGPPDAALTGHSRARLNALVSELVDRAREVIVSEERLQELLDAVVSVTGDLSLREVLRRIVDSSCGLVGARYGALGVLGPDRRLVDFVFTGINPEQRRRIGELPAGRGILGLLIDHPHPIRLANLADHPSSAGFPKNHPAMGSFLGVPIRVRGEVFGNLYLTEKIGASEFTEEDEEIVVALAAAAGAAIENARLYERSRQRELWLRASNEITTALLAGRSAADALRLIASRARAIAGAPAASIALPSADGSRLVLEVVDGPGGEALAGLQVPMEGTAGGATFRSGSPRIVDDLAATRGQWLGREDAPWPTEAAALGPAVLVPLSARDSALGVLLVARRRGDPPFDTSVVQMICAFAAHAALAVQFTRAVEDRQRLAVFEERDRIARDLHNQVIQQLFAVGLGLQGLARLAAEPDAAERLQGFVNDVDRTIREIRRSIFSLQAPVDERRSLRVDVLTVVAEAVGALGFEPRLGMAGPLDSAVPDGIRADLLAALREALSNTARHAAARQVSVEVTADDGKLRMVVADDGKGIAPTHPRGGGLTNLAERAARWDGELTVDSTPGRGTTVHWRVPLRWR</sequence>
<reference evidence="15" key="1">
    <citation type="submission" date="2019-04" db="EMBL/GenBank/DDBJ databases">
        <title>Draft genome sequence of Pseudonocardiaceae bacterium SL3-2-4.</title>
        <authorList>
            <person name="Ningsih F."/>
            <person name="Yokota A."/>
            <person name="Sakai Y."/>
            <person name="Nanatani K."/>
            <person name="Yabe S."/>
            <person name="Oetari A."/>
            <person name="Sjamsuridzal W."/>
        </authorList>
    </citation>
    <scope>NUCLEOTIDE SEQUENCE [LARGE SCALE GENOMIC DNA]</scope>
    <source>
        <strain evidence="15">SL3-2-4</strain>
    </source>
</reference>
<dbReference type="InterPro" id="IPR029016">
    <property type="entry name" value="GAF-like_dom_sf"/>
</dbReference>
<dbReference type="Proteomes" id="UP000298860">
    <property type="component" value="Unassembled WGS sequence"/>
</dbReference>
<accession>A0A4D4J3I8</accession>
<dbReference type="OrthoDB" id="5241249at2"/>
<comment type="cofactor">
    <cofactor evidence="1">
        <name>Mg(2+)</name>
        <dbReference type="ChEBI" id="CHEBI:18420"/>
    </cofactor>
</comment>
<evidence type="ECO:0000256" key="3">
    <source>
        <dbReference type="ARBA" id="ARBA00022490"/>
    </source>
</evidence>
<organism evidence="14 15">
    <name type="scientific">Gandjariella thermophila</name>
    <dbReference type="NCBI Taxonomy" id="1931992"/>
    <lineage>
        <taxon>Bacteria</taxon>
        <taxon>Bacillati</taxon>
        <taxon>Actinomycetota</taxon>
        <taxon>Actinomycetes</taxon>
        <taxon>Pseudonocardiales</taxon>
        <taxon>Pseudonocardiaceae</taxon>
        <taxon>Gandjariella</taxon>
    </lineage>
</organism>
<evidence type="ECO:0000313" key="15">
    <source>
        <dbReference type="Proteomes" id="UP000298860"/>
    </source>
</evidence>
<dbReference type="SMART" id="SM00387">
    <property type="entry name" value="HATPase_c"/>
    <property type="match status" value="1"/>
</dbReference>
<feature type="domain" description="GAF" evidence="12">
    <location>
        <begin position="89"/>
        <end position="236"/>
    </location>
</feature>
<dbReference type="Gene3D" id="3.30.565.10">
    <property type="entry name" value="Histidine kinase-like ATPase, C-terminal domain"/>
    <property type="match status" value="1"/>
</dbReference>
<keyword evidence="7 14" id="KW-0418">Kinase</keyword>
<dbReference type="GO" id="GO:0046983">
    <property type="term" value="F:protein dimerization activity"/>
    <property type="evidence" value="ECO:0007669"/>
    <property type="project" value="InterPro"/>
</dbReference>
<evidence type="ECO:0000259" key="12">
    <source>
        <dbReference type="SMART" id="SM00065"/>
    </source>
</evidence>
<dbReference type="GO" id="GO:0005524">
    <property type="term" value="F:ATP binding"/>
    <property type="evidence" value="ECO:0007669"/>
    <property type="project" value="UniProtKB-ARBA"/>
</dbReference>
<keyword evidence="15" id="KW-1185">Reference proteome</keyword>
<protein>
    <submittedName>
        <fullName evidence="14">Histidine kinase</fullName>
    </submittedName>
</protein>
<evidence type="ECO:0000313" key="14">
    <source>
        <dbReference type="EMBL" id="GDY29056.1"/>
    </source>
</evidence>
<dbReference type="Pfam" id="PF02518">
    <property type="entry name" value="HATPase_c"/>
    <property type="match status" value="1"/>
</dbReference>
<evidence type="ECO:0000256" key="7">
    <source>
        <dbReference type="ARBA" id="ARBA00022777"/>
    </source>
</evidence>
<evidence type="ECO:0000256" key="6">
    <source>
        <dbReference type="ARBA" id="ARBA00022723"/>
    </source>
</evidence>
<dbReference type="SUPFAM" id="SSF55781">
    <property type="entry name" value="GAF domain-like"/>
    <property type="match status" value="2"/>
</dbReference>
<dbReference type="SUPFAM" id="SSF55874">
    <property type="entry name" value="ATPase domain of HSP90 chaperone/DNA topoisomerase II/histidine kinase"/>
    <property type="match status" value="1"/>
</dbReference>
<evidence type="ECO:0000256" key="11">
    <source>
        <dbReference type="SAM" id="MobiDB-lite"/>
    </source>
</evidence>
<evidence type="ECO:0000256" key="5">
    <source>
        <dbReference type="ARBA" id="ARBA00022679"/>
    </source>
</evidence>
<dbReference type="InterPro" id="IPR050482">
    <property type="entry name" value="Sensor_HK_TwoCompSys"/>
</dbReference>
<dbReference type="AlphaFoldDB" id="A0A4D4J3I8"/>
<evidence type="ECO:0000256" key="2">
    <source>
        <dbReference type="ARBA" id="ARBA00001971"/>
    </source>
</evidence>
<dbReference type="PANTHER" id="PTHR24421">
    <property type="entry name" value="NITRATE/NITRITE SENSOR PROTEIN NARX-RELATED"/>
    <property type="match status" value="1"/>
</dbReference>
<dbReference type="FunFam" id="3.30.450.40:FF:000052">
    <property type="entry name" value="Oxygen sensor histidine kinase response regulator DevS/DosS"/>
    <property type="match status" value="1"/>
</dbReference>
<keyword evidence="5" id="KW-0808">Transferase</keyword>